<keyword evidence="2" id="KW-1185">Reference proteome</keyword>
<sequence length="70" mass="7865">MIFLKMLVTALGQVLTWYGGQQARQFIEIRFRQAGHDDDSIDAAREAATLLVTALITALMAQILRILDNF</sequence>
<evidence type="ECO:0000313" key="1">
    <source>
        <dbReference type="EMBL" id="KFD22561.1"/>
    </source>
</evidence>
<dbReference type="OrthoDB" id="6614823at2"/>
<evidence type="ECO:0000313" key="2">
    <source>
        <dbReference type="Proteomes" id="UP000028602"/>
    </source>
</evidence>
<name>A0A085JQ15_9GAMM</name>
<accession>A0A085JQ15</accession>
<dbReference type="EMBL" id="JMPR01000004">
    <property type="protein sequence ID" value="KFD22561.1"/>
    <property type="molecule type" value="Genomic_DNA"/>
</dbReference>
<proteinExistence type="predicted"/>
<comment type="caution">
    <text evidence="1">The sequence shown here is derived from an EMBL/GenBank/DDBJ whole genome shotgun (WGS) entry which is preliminary data.</text>
</comment>
<reference evidence="1 2" key="1">
    <citation type="submission" date="2014-05" db="EMBL/GenBank/DDBJ databases">
        <title>ATOL: Assembling a taxonomically balanced genome-scale reconstruction of the evolutionary history of the Enterobacteriaceae.</title>
        <authorList>
            <person name="Plunkett G.III."/>
            <person name="Neeno-Eckwall E.C."/>
            <person name="Glasner J.D."/>
            <person name="Perna N.T."/>
        </authorList>
    </citation>
    <scope>NUCLEOTIDE SEQUENCE [LARGE SCALE GENOMIC DNA]</scope>
    <source>
        <strain evidence="1 2">ATCC 33301</strain>
    </source>
</reference>
<gene>
    <name evidence="1" type="ORF">GTPT_0137</name>
</gene>
<dbReference type="Proteomes" id="UP000028602">
    <property type="component" value="Unassembled WGS sequence"/>
</dbReference>
<organism evidence="1 2">
    <name type="scientific">Tatumella ptyseos ATCC 33301</name>
    <dbReference type="NCBI Taxonomy" id="1005995"/>
    <lineage>
        <taxon>Bacteria</taxon>
        <taxon>Pseudomonadati</taxon>
        <taxon>Pseudomonadota</taxon>
        <taxon>Gammaproteobacteria</taxon>
        <taxon>Enterobacterales</taxon>
        <taxon>Erwiniaceae</taxon>
        <taxon>Tatumella</taxon>
    </lineage>
</organism>
<dbReference type="AlphaFoldDB" id="A0A085JQ15"/>
<dbReference type="RefSeq" id="WP_029989651.1">
    <property type="nucleotide sequence ID" value="NZ_ATMJ01000006.1"/>
</dbReference>
<protein>
    <submittedName>
        <fullName evidence="1">Uncharacterized protein</fullName>
    </submittedName>
</protein>